<accession>A0ABP9UT47</accession>
<dbReference type="InterPro" id="IPR008271">
    <property type="entry name" value="Ser/Thr_kinase_AS"/>
</dbReference>
<sequence>MSRRGKTGELAPEEVVEDRHSIENAVFGAAMEIPDRAQRAEFLDRVFHDDPAGRADMEELLAMAGRSSAYFLEGKRRTAMLARDLIGELPDPPPEIPEPPAAEKEGTRIGRYELLRKIGEGGCGEIFEAAQDGMRRTVALKIIRRGMDTASVVSRFEAERHALEIMEHPNIARVLDAGSTPGGRPYFVMELVRGPRITTLCETERLGIRQRLGLFLEVCQAIQHAHQKGIVHRDIKPSNILVESLDGHFVPKVIDFGIAKAMDAGCGRGDITLTDQLLGTPAYMSPEQIEMSGGDIDTRTDIYSLGALLYELLAGCPPFDTGKLMESGYSEMRRTLLEVNPPLPSMSVISGGNGASLPEPKERWAAGLRGDLDWIVCKAMEKERNRRYLTVNSLSMDIQRHLDNQPVLARKPSRRYYLRKFIRRNRIACALGASMLLSLIGGLGTATALYFREKEVLAEQAKLKRHAQARANVSRAAILLSEGKTEQADQLLRADPLESIEASPEAAEVFRSLGRWNAVFGRWEQAAHCFRLMNEANRLGDRTRVVEGVDLLMTAPAYLEAGDLRAYLRFRADVLERYVPAENALQAEHLLKVCLLLPVDAFVLERLESTLEKCRGKAPTAAGTMPFPEWNALSRSLYHYRAGDFQKAIVAANESIAVDDPPGSRVATARLLRGMSRSGLGRSDEAADDIRQAREALRRVESQVDESGFPSIGTWFSWSVLRVLLREAEATTGL</sequence>
<feature type="domain" description="Protein kinase" evidence="6">
    <location>
        <begin position="112"/>
        <end position="408"/>
    </location>
</feature>
<reference evidence="7 8" key="1">
    <citation type="submission" date="2024-02" db="EMBL/GenBank/DDBJ databases">
        <title>Haloferula sargassicola NBRC 104335.</title>
        <authorList>
            <person name="Ichikawa N."/>
            <person name="Katano-Makiyama Y."/>
            <person name="Hidaka K."/>
        </authorList>
    </citation>
    <scope>NUCLEOTIDE SEQUENCE [LARGE SCALE GENOMIC DNA]</scope>
    <source>
        <strain evidence="7 8">NBRC 104335</strain>
    </source>
</reference>
<keyword evidence="5" id="KW-0812">Transmembrane</keyword>
<keyword evidence="5" id="KW-0472">Membrane</keyword>
<keyword evidence="2" id="KW-0547">Nucleotide-binding</keyword>
<gene>
    <name evidence="7" type="primary">pknD_8</name>
    <name evidence="7" type="ORF">Hsar01_02229</name>
</gene>
<evidence type="ECO:0000256" key="1">
    <source>
        <dbReference type="ARBA" id="ARBA00022679"/>
    </source>
</evidence>
<evidence type="ECO:0000256" key="2">
    <source>
        <dbReference type="ARBA" id="ARBA00022741"/>
    </source>
</evidence>
<dbReference type="PROSITE" id="PS50011">
    <property type="entry name" value="PROTEIN_KINASE_DOM"/>
    <property type="match status" value="1"/>
</dbReference>
<dbReference type="GO" id="GO:0016301">
    <property type="term" value="F:kinase activity"/>
    <property type="evidence" value="ECO:0007669"/>
    <property type="project" value="UniProtKB-KW"/>
</dbReference>
<dbReference type="Pfam" id="PF00069">
    <property type="entry name" value="Pkinase"/>
    <property type="match status" value="1"/>
</dbReference>
<evidence type="ECO:0000313" key="7">
    <source>
        <dbReference type="EMBL" id="GAA5483003.1"/>
    </source>
</evidence>
<feature type="transmembrane region" description="Helical" evidence="5">
    <location>
        <begin position="427"/>
        <end position="451"/>
    </location>
</feature>
<dbReference type="EMBL" id="BAABRI010000011">
    <property type="protein sequence ID" value="GAA5483003.1"/>
    <property type="molecule type" value="Genomic_DNA"/>
</dbReference>
<keyword evidence="4" id="KW-0067">ATP-binding</keyword>
<dbReference type="PROSITE" id="PS00108">
    <property type="entry name" value="PROTEIN_KINASE_ST"/>
    <property type="match status" value="1"/>
</dbReference>
<keyword evidence="8" id="KW-1185">Reference proteome</keyword>
<name>A0ABP9UT47_9BACT</name>
<dbReference type="SUPFAM" id="SSF56112">
    <property type="entry name" value="Protein kinase-like (PK-like)"/>
    <property type="match status" value="1"/>
</dbReference>
<dbReference type="Gene3D" id="3.30.200.20">
    <property type="entry name" value="Phosphorylase Kinase, domain 1"/>
    <property type="match status" value="1"/>
</dbReference>
<keyword evidence="1" id="KW-0808">Transferase</keyword>
<dbReference type="SUPFAM" id="SSF48452">
    <property type="entry name" value="TPR-like"/>
    <property type="match status" value="1"/>
</dbReference>
<organism evidence="7 8">
    <name type="scientific">Haloferula sargassicola</name>
    <dbReference type="NCBI Taxonomy" id="490096"/>
    <lineage>
        <taxon>Bacteria</taxon>
        <taxon>Pseudomonadati</taxon>
        <taxon>Verrucomicrobiota</taxon>
        <taxon>Verrucomicrobiia</taxon>
        <taxon>Verrucomicrobiales</taxon>
        <taxon>Verrucomicrobiaceae</taxon>
        <taxon>Haloferula</taxon>
    </lineage>
</organism>
<dbReference type="CDD" id="cd14014">
    <property type="entry name" value="STKc_PknB_like"/>
    <property type="match status" value="1"/>
</dbReference>
<evidence type="ECO:0000313" key="8">
    <source>
        <dbReference type="Proteomes" id="UP001476282"/>
    </source>
</evidence>
<dbReference type="Gene3D" id="1.10.510.10">
    <property type="entry name" value="Transferase(Phosphotransferase) domain 1"/>
    <property type="match status" value="1"/>
</dbReference>
<evidence type="ECO:0000259" key="6">
    <source>
        <dbReference type="PROSITE" id="PS50011"/>
    </source>
</evidence>
<dbReference type="PANTHER" id="PTHR43289">
    <property type="entry name" value="MITOGEN-ACTIVATED PROTEIN KINASE KINASE KINASE 20-RELATED"/>
    <property type="match status" value="1"/>
</dbReference>
<evidence type="ECO:0000256" key="5">
    <source>
        <dbReference type="SAM" id="Phobius"/>
    </source>
</evidence>
<evidence type="ECO:0000256" key="3">
    <source>
        <dbReference type="ARBA" id="ARBA00022777"/>
    </source>
</evidence>
<proteinExistence type="predicted"/>
<dbReference type="RefSeq" id="WP_353567128.1">
    <property type="nucleotide sequence ID" value="NZ_BAABRI010000011.1"/>
</dbReference>
<dbReference type="PANTHER" id="PTHR43289:SF6">
    <property type="entry name" value="SERINE_THREONINE-PROTEIN KINASE NEKL-3"/>
    <property type="match status" value="1"/>
</dbReference>
<dbReference type="SMART" id="SM00220">
    <property type="entry name" value="S_TKc"/>
    <property type="match status" value="1"/>
</dbReference>
<evidence type="ECO:0000256" key="4">
    <source>
        <dbReference type="ARBA" id="ARBA00022840"/>
    </source>
</evidence>
<protein>
    <submittedName>
        <fullName evidence="7">Serine/threonine-protein kinase PknD</fullName>
    </submittedName>
</protein>
<dbReference type="Gene3D" id="1.25.40.10">
    <property type="entry name" value="Tetratricopeptide repeat domain"/>
    <property type="match status" value="1"/>
</dbReference>
<keyword evidence="3 7" id="KW-0418">Kinase</keyword>
<keyword evidence="5" id="KW-1133">Transmembrane helix</keyword>
<dbReference type="Proteomes" id="UP001476282">
    <property type="component" value="Unassembled WGS sequence"/>
</dbReference>
<dbReference type="InterPro" id="IPR000719">
    <property type="entry name" value="Prot_kinase_dom"/>
</dbReference>
<dbReference type="InterPro" id="IPR011990">
    <property type="entry name" value="TPR-like_helical_dom_sf"/>
</dbReference>
<dbReference type="InterPro" id="IPR011009">
    <property type="entry name" value="Kinase-like_dom_sf"/>
</dbReference>
<comment type="caution">
    <text evidence="7">The sequence shown here is derived from an EMBL/GenBank/DDBJ whole genome shotgun (WGS) entry which is preliminary data.</text>
</comment>